<proteinExistence type="predicted"/>
<dbReference type="PRINTS" id="PR00120">
    <property type="entry name" value="HATPASE"/>
</dbReference>
<organism evidence="10 11">
    <name type="scientific">Sphingobacterium multivorum</name>
    <dbReference type="NCBI Taxonomy" id="28454"/>
    <lineage>
        <taxon>Bacteria</taxon>
        <taxon>Pseudomonadati</taxon>
        <taxon>Bacteroidota</taxon>
        <taxon>Sphingobacteriia</taxon>
        <taxon>Sphingobacteriales</taxon>
        <taxon>Sphingobacteriaceae</taxon>
        <taxon>Sphingobacterium</taxon>
    </lineage>
</organism>
<feature type="transmembrane region" description="Helical" evidence="8">
    <location>
        <begin position="75"/>
        <end position="94"/>
    </location>
</feature>
<keyword evidence="7 8" id="KW-0472">Membrane</keyword>
<dbReference type="NCBIfam" id="TIGR01494">
    <property type="entry name" value="ATPase_P-type"/>
    <property type="match status" value="2"/>
</dbReference>
<evidence type="ECO:0000256" key="8">
    <source>
        <dbReference type="SAM" id="Phobius"/>
    </source>
</evidence>
<gene>
    <name evidence="10" type="ORF">SPHINGO8BC_50751</name>
</gene>
<keyword evidence="5" id="KW-1278">Translocase</keyword>
<dbReference type="PROSITE" id="PS00154">
    <property type="entry name" value="ATPASE_E1_E2"/>
    <property type="match status" value="1"/>
</dbReference>
<keyword evidence="6 8" id="KW-1133">Transmembrane helix</keyword>
<dbReference type="Gene3D" id="2.70.150.10">
    <property type="entry name" value="Calcium-transporting ATPase, cytoplasmic transduction domain A"/>
    <property type="match status" value="1"/>
</dbReference>
<dbReference type="InterPro" id="IPR006068">
    <property type="entry name" value="ATPase_P-typ_cation-transptr_C"/>
</dbReference>
<feature type="transmembrane region" description="Helical" evidence="8">
    <location>
        <begin position="731"/>
        <end position="758"/>
    </location>
</feature>
<keyword evidence="3" id="KW-0547">Nucleotide-binding</keyword>
<dbReference type="InterPro" id="IPR001757">
    <property type="entry name" value="P_typ_ATPase"/>
</dbReference>
<evidence type="ECO:0000313" key="11">
    <source>
        <dbReference type="Proteomes" id="UP000432350"/>
    </source>
</evidence>
<dbReference type="InterPro" id="IPR023298">
    <property type="entry name" value="ATPase_P-typ_TM_dom_sf"/>
</dbReference>
<feature type="transmembrane region" description="Helical" evidence="8">
    <location>
        <begin position="292"/>
        <end position="312"/>
    </location>
</feature>
<dbReference type="Gene3D" id="1.20.1110.10">
    <property type="entry name" value="Calcium-transporting ATPase, transmembrane domain"/>
    <property type="match status" value="1"/>
</dbReference>
<dbReference type="InterPro" id="IPR036412">
    <property type="entry name" value="HAD-like_sf"/>
</dbReference>
<feature type="transmembrane region" description="Helical" evidence="8">
    <location>
        <begin position="661"/>
        <end position="686"/>
    </location>
</feature>
<dbReference type="Gene3D" id="3.40.50.1000">
    <property type="entry name" value="HAD superfamily/HAD-like"/>
    <property type="match status" value="1"/>
</dbReference>
<dbReference type="SFLD" id="SFLDF00027">
    <property type="entry name" value="p-type_atpase"/>
    <property type="match status" value="1"/>
</dbReference>
<dbReference type="InterPro" id="IPR018303">
    <property type="entry name" value="ATPase_P-typ_P_site"/>
</dbReference>
<dbReference type="SUPFAM" id="SSF81653">
    <property type="entry name" value="Calcium ATPase, transduction domain A"/>
    <property type="match status" value="1"/>
</dbReference>
<dbReference type="InterPro" id="IPR023299">
    <property type="entry name" value="ATPase_P-typ_cyto_dom_N"/>
</dbReference>
<dbReference type="GO" id="GO:0016887">
    <property type="term" value="F:ATP hydrolysis activity"/>
    <property type="evidence" value="ECO:0007669"/>
    <property type="project" value="InterPro"/>
</dbReference>
<comment type="subcellular location">
    <subcellularLocation>
        <location evidence="1">Membrane</location>
        <topology evidence="1">Multi-pass membrane protein</topology>
    </subcellularLocation>
</comment>
<dbReference type="InterPro" id="IPR023214">
    <property type="entry name" value="HAD_sf"/>
</dbReference>
<evidence type="ECO:0000259" key="9">
    <source>
        <dbReference type="SMART" id="SM00831"/>
    </source>
</evidence>
<evidence type="ECO:0000256" key="7">
    <source>
        <dbReference type="ARBA" id="ARBA00023136"/>
    </source>
</evidence>
<evidence type="ECO:0000256" key="4">
    <source>
        <dbReference type="ARBA" id="ARBA00022840"/>
    </source>
</evidence>
<dbReference type="SMART" id="SM00831">
    <property type="entry name" value="Cation_ATPase_N"/>
    <property type="match status" value="1"/>
</dbReference>
<feature type="transmembrane region" description="Helical" evidence="8">
    <location>
        <begin position="802"/>
        <end position="822"/>
    </location>
</feature>
<dbReference type="PRINTS" id="PR00119">
    <property type="entry name" value="CATATPASE"/>
</dbReference>
<protein>
    <submittedName>
        <fullName evidence="10">Putative enzyme</fullName>
    </submittedName>
</protein>
<sequence length="871" mass="96557">MLRIRETIADRCFNPCIPELFIIFNQPSSFDMSYNIPENLKGLSATEVHASRAKYGWNQLSDSHKNTWFELLVDILKEPMLILLIIISMIYVFVGNYGEAVFMFVAIVAVTAISFYQDNRSKKALEELEKLNEPLSTVIRNGKVSEIPTHEIVVGDLCITEEGRIINADGRILHSNDFSVNESSLTGESFSVFKDSKSEDNLVYSGTVTVSGLAVFEVTEIGKETRVGKIGESIKNIKEEISPLQVQIQKFVKAMAIVGILIFLFVCIYSFIDSGNLVASLLNGLTLAMSVLPEEIPVAFTTFMALGAWKLMREGIIIKRSSIVETLGSTTVICTDKTGTITENSMQLKYLYNYATDSSYDQERFDESDLRELIDYAMWSSEPVPFDPMEITLHKIYEKTQKRDLRKEYALFHEYPLEGKPPMMTHLFENTGKDRIIAAKGAPEAILSVSKLSDKEKNKIRAIVKSYGAQGFRLLGVGKATFEGNNFPANQQEFEFQFLGLTVFYDPPKKGIQDVFQDIYDAGIKVNVITGDNADTTQAIAAQAGIRILSAPVNGSEIVNKSEAEIMAIAEQTTLFTRMFPDAKLAIVNALKKKGEVVAMLGDGVNDGPALKAAHIGVAMGNKGTEIAKSAAALIITNDDLQKLIIGIAAGRRIYANIKKAVQYIISIHIPIILTVSLPLFLGWVFPQIFSPVHVIFLELVMGPTCSIVYENEPIEKDTMKRPPRAMSDTFLSINELGISIVQGLIITIGILFVYQFAVQQGGTEEKTRAMVFATLIFANILLSYANRSFHYSILESFKNRNLLLVGISIAVLLFLAVILYVAPVAQFFAVTALSGYELGIALSVAAVSVLWFEVYKLIRRISVQRKSDKS</sequence>
<dbReference type="Pfam" id="PF00689">
    <property type="entry name" value="Cation_ATPase_C"/>
    <property type="match status" value="1"/>
</dbReference>
<dbReference type="InterPro" id="IPR059000">
    <property type="entry name" value="ATPase_P-type_domA"/>
</dbReference>
<dbReference type="InterPro" id="IPR004014">
    <property type="entry name" value="ATPase_P-typ_cation-transptr_N"/>
</dbReference>
<feature type="transmembrane region" description="Helical" evidence="8">
    <location>
        <begin position="770"/>
        <end position="790"/>
    </location>
</feature>
<keyword evidence="4" id="KW-0067">ATP-binding</keyword>
<evidence type="ECO:0000256" key="2">
    <source>
        <dbReference type="ARBA" id="ARBA00022692"/>
    </source>
</evidence>
<feature type="transmembrane region" description="Helical" evidence="8">
    <location>
        <begin position="692"/>
        <end position="710"/>
    </location>
</feature>
<dbReference type="InterPro" id="IPR008250">
    <property type="entry name" value="ATPase_P-typ_transduc_dom_A_sf"/>
</dbReference>
<reference evidence="10 11" key="1">
    <citation type="submission" date="2019-10" db="EMBL/GenBank/DDBJ databases">
        <authorList>
            <person name="Karimi E."/>
        </authorList>
    </citation>
    <scope>NUCLEOTIDE SEQUENCE [LARGE SCALE GENOMIC DNA]</scope>
    <source>
        <strain evidence="10">Sphingobacterium sp. 8BC</strain>
    </source>
</reference>
<dbReference type="GO" id="GO:0005524">
    <property type="term" value="F:ATP binding"/>
    <property type="evidence" value="ECO:0007669"/>
    <property type="project" value="UniProtKB-KW"/>
</dbReference>
<dbReference type="SUPFAM" id="SSF56784">
    <property type="entry name" value="HAD-like"/>
    <property type="match status" value="1"/>
</dbReference>
<feature type="transmembrane region" description="Helical" evidence="8">
    <location>
        <begin position="251"/>
        <end position="272"/>
    </location>
</feature>
<dbReference type="InterPro" id="IPR044492">
    <property type="entry name" value="P_typ_ATPase_HD_dom"/>
</dbReference>
<dbReference type="Pfam" id="PF00702">
    <property type="entry name" value="Hydrolase"/>
    <property type="match status" value="1"/>
</dbReference>
<dbReference type="SUPFAM" id="SSF81665">
    <property type="entry name" value="Calcium ATPase, transmembrane domain M"/>
    <property type="match status" value="1"/>
</dbReference>
<name>A0A654C9H5_SPHMU</name>
<dbReference type="Pfam" id="PF00122">
    <property type="entry name" value="E1-E2_ATPase"/>
    <property type="match status" value="1"/>
</dbReference>
<dbReference type="Proteomes" id="UP000432350">
    <property type="component" value="Unassembled WGS sequence"/>
</dbReference>
<evidence type="ECO:0000256" key="1">
    <source>
        <dbReference type="ARBA" id="ARBA00004141"/>
    </source>
</evidence>
<dbReference type="Pfam" id="PF00690">
    <property type="entry name" value="Cation_ATPase_N"/>
    <property type="match status" value="1"/>
</dbReference>
<dbReference type="Gene3D" id="3.40.1110.10">
    <property type="entry name" value="Calcium-transporting ATPase, cytoplasmic domain N"/>
    <property type="match status" value="1"/>
</dbReference>
<evidence type="ECO:0000256" key="5">
    <source>
        <dbReference type="ARBA" id="ARBA00022967"/>
    </source>
</evidence>
<evidence type="ECO:0000256" key="6">
    <source>
        <dbReference type="ARBA" id="ARBA00022989"/>
    </source>
</evidence>
<evidence type="ECO:0000256" key="3">
    <source>
        <dbReference type="ARBA" id="ARBA00022741"/>
    </source>
</evidence>
<accession>A0A654C9H5</accession>
<feature type="transmembrane region" description="Helical" evidence="8">
    <location>
        <begin position="100"/>
        <end position="116"/>
    </location>
</feature>
<dbReference type="SFLD" id="SFLDG00002">
    <property type="entry name" value="C1.7:_P-type_atpase_like"/>
    <property type="match status" value="1"/>
</dbReference>
<dbReference type="AlphaFoldDB" id="A0A654C9H5"/>
<keyword evidence="2 8" id="KW-0812">Transmembrane</keyword>
<dbReference type="EMBL" id="CABWMV010000024">
    <property type="protein sequence ID" value="VXC89914.1"/>
    <property type="molecule type" value="Genomic_DNA"/>
</dbReference>
<feature type="transmembrane region" description="Helical" evidence="8">
    <location>
        <begin position="828"/>
        <end position="853"/>
    </location>
</feature>
<dbReference type="SFLD" id="SFLDS00003">
    <property type="entry name" value="Haloacid_Dehalogenase"/>
    <property type="match status" value="1"/>
</dbReference>
<dbReference type="GO" id="GO:0016020">
    <property type="term" value="C:membrane"/>
    <property type="evidence" value="ECO:0007669"/>
    <property type="project" value="UniProtKB-SubCell"/>
</dbReference>
<dbReference type="PANTHER" id="PTHR42861">
    <property type="entry name" value="CALCIUM-TRANSPORTING ATPASE"/>
    <property type="match status" value="1"/>
</dbReference>
<evidence type="ECO:0000313" key="10">
    <source>
        <dbReference type="EMBL" id="VXC89914.1"/>
    </source>
</evidence>
<feature type="domain" description="Cation-transporting P-type ATPase N-terminal" evidence="9">
    <location>
        <begin position="30"/>
        <end position="96"/>
    </location>
</feature>